<dbReference type="EMBL" id="LR589131">
    <property type="protein sequence ID" value="VTP02313.1"/>
    <property type="molecule type" value="Genomic_DNA"/>
</dbReference>
<sequence>MFEAADCDTAVFEAASRDAAIVVRVGRGGNTLGVQLEPAAMKLSDAQLANRIVQLNTLAHLRSQLALRLEIENNHAGVSSALPTEDQVQSYEAWIDF</sequence>
<evidence type="ECO:0000313" key="1">
    <source>
        <dbReference type="EMBL" id="VTP02313.1"/>
    </source>
</evidence>
<evidence type="ECO:0008006" key="2">
    <source>
        <dbReference type="Google" id="ProtNLM"/>
    </source>
</evidence>
<dbReference type="InterPro" id="IPR024426">
    <property type="entry name" value="DUF2694"/>
</dbReference>
<dbReference type="Pfam" id="PF10904">
    <property type="entry name" value="DUF2694"/>
    <property type="match status" value="1"/>
</dbReference>
<accession>A0A653EY97</accession>
<organism evidence="1">
    <name type="scientific">Mycobacterium riyadhense</name>
    <dbReference type="NCBI Taxonomy" id="486698"/>
    <lineage>
        <taxon>Bacteria</taxon>
        <taxon>Bacillati</taxon>
        <taxon>Actinomycetota</taxon>
        <taxon>Actinomycetes</taxon>
        <taxon>Mycobacteriales</taxon>
        <taxon>Mycobacteriaceae</taxon>
        <taxon>Mycobacterium</taxon>
    </lineage>
</organism>
<dbReference type="AlphaFoldDB" id="A0A653EY97"/>
<reference evidence="1" key="1">
    <citation type="submission" date="2019-05" db="EMBL/GenBank/DDBJ databases">
        <authorList>
            <person name="Naeem R."/>
            <person name="Antony C."/>
            <person name="Guan Q."/>
        </authorList>
    </citation>
    <scope>NUCLEOTIDE SEQUENCE</scope>
    <source>
        <strain evidence="1">2</strain>
    </source>
</reference>
<proteinExistence type="predicted"/>
<name>A0A653EY97_9MYCO</name>
<gene>
    <name evidence="1" type="ORF">BIN_B_04465</name>
</gene>
<protein>
    <recommendedName>
        <fullName evidence="2">DUF2694 domain-containing protein</fullName>
    </recommendedName>
</protein>